<evidence type="ECO:0000313" key="2">
    <source>
        <dbReference type="EMBL" id="CAB4272213.1"/>
    </source>
</evidence>
<evidence type="ECO:0000256" key="1">
    <source>
        <dbReference type="ARBA" id="ARBA00022729"/>
    </source>
</evidence>
<dbReference type="InterPro" id="IPR036514">
    <property type="entry name" value="SGNH_hydro_sf"/>
</dbReference>
<reference evidence="2 3" key="1">
    <citation type="submission" date="2020-05" db="EMBL/GenBank/DDBJ databases">
        <authorList>
            <person name="Campoy J."/>
            <person name="Schneeberger K."/>
            <person name="Spophaly S."/>
        </authorList>
    </citation>
    <scope>NUCLEOTIDE SEQUENCE [LARGE SCALE GENOMIC DNA]</scope>
    <source>
        <strain evidence="2">PruArmRojPasFocal</strain>
    </source>
</reference>
<dbReference type="PANTHER" id="PTHR45966:SF1">
    <property type="entry name" value="GDSL ESTERASE_LIPASE 1-RELATED"/>
    <property type="match status" value="1"/>
</dbReference>
<sequence>MWDSSSCISIKFQQADIYWEEGRKFALSSLAPLDSVPSIRAIQAGYTGPSKKEVAALVELHNRVLAKVLLKLKKELPGLKYSNLNFYTYLKERIYHPSNYGFKEGKTACCGSGAYRGL</sequence>
<dbReference type="PANTHER" id="PTHR45966">
    <property type="entry name" value="GDSL-LIKE LIPASE/ACYLHYDROLASE"/>
    <property type="match status" value="1"/>
</dbReference>
<organism evidence="2 3">
    <name type="scientific">Prunus armeniaca</name>
    <name type="common">Apricot</name>
    <name type="synonym">Armeniaca vulgaris</name>
    <dbReference type="NCBI Taxonomy" id="36596"/>
    <lineage>
        <taxon>Eukaryota</taxon>
        <taxon>Viridiplantae</taxon>
        <taxon>Streptophyta</taxon>
        <taxon>Embryophyta</taxon>
        <taxon>Tracheophyta</taxon>
        <taxon>Spermatophyta</taxon>
        <taxon>Magnoliopsida</taxon>
        <taxon>eudicotyledons</taxon>
        <taxon>Gunneridae</taxon>
        <taxon>Pentapetalae</taxon>
        <taxon>rosids</taxon>
        <taxon>fabids</taxon>
        <taxon>Rosales</taxon>
        <taxon>Rosaceae</taxon>
        <taxon>Amygdaloideae</taxon>
        <taxon>Amygdaleae</taxon>
        <taxon>Prunus</taxon>
    </lineage>
</organism>
<gene>
    <name evidence="2" type="ORF">CURHAP_LOCUS18774</name>
</gene>
<protein>
    <submittedName>
        <fullName evidence="2">Uncharacterized protein</fullName>
    </submittedName>
</protein>
<keyword evidence="1" id="KW-0732">Signal</keyword>
<evidence type="ECO:0000313" key="3">
    <source>
        <dbReference type="Proteomes" id="UP000507222"/>
    </source>
</evidence>
<dbReference type="EMBL" id="CAEKDK010000003">
    <property type="protein sequence ID" value="CAB4272213.1"/>
    <property type="molecule type" value="Genomic_DNA"/>
</dbReference>
<dbReference type="InterPro" id="IPR044552">
    <property type="entry name" value="GLIP1-5/GLL25"/>
</dbReference>
<dbReference type="Proteomes" id="UP000507222">
    <property type="component" value="Unassembled WGS sequence"/>
</dbReference>
<dbReference type="AlphaFoldDB" id="A0A6J5U7N7"/>
<name>A0A6J5U7N7_PRUAR</name>
<proteinExistence type="predicted"/>
<dbReference type="GO" id="GO:0016298">
    <property type="term" value="F:lipase activity"/>
    <property type="evidence" value="ECO:0007669"/>
    <property type="project" value="TreeGrafter"/>
</dbReference>
<dbReference type="Gene3D" id="3.40.50.1110">
    <property type="entry name" value="SGNH hydrolase"/>
    <property type="match status" value="1"/>
</dbReference>
<accession>A0A6J5U7N7</accession>